<name>A0ACC1HLE4_9FUNG</name>
<gene>
    <name evidence="1" type="ORF">EV182_007418</name>
</gene>
<keyword evidence="2" id="KW-1185">Reference proteome</keyword>
<proteinExistence type="predicted"/>
<evidence type="ECO:0000313" key="2">
    <source>
        <dbReference type="Proteomes" id="UP001145114"/>
    </source>
</evidence>
<accession>A0ACC1HLE4</accession>
<feature type="non-terminal residue" evidence="1">
    <location>
        <position position="62"/>
    </location>
</feature>
<sequence length="62" mass="6788">MTTHRINKNDCGGIITNGRNTATSPDQKFRDAVINGNLEVLKRLVERGKVTDVRNSGADVYG</sequence>
<reference evidence="1" key="1">
    <citation type="submission" date="2022-06" db="EMBL/GenBank/DDBJ databases">
        <title>Phylogenomic reconstructions and comparative analyses of Kickxellomycotina fungi.</title>
        <authorList>
            <person name="Reynolds N.K."/>
            <person name="Stajich J.E."/>
            <person name="Barry K."/>
            <person name="Grigoriev I.V."/>
            <person name="Crous P."/>
            <person name="Smith M.E."/>
        </authorList>
    </citation>
    <scope>NUCLEOTIDE SEQUENCE</scope>
    <source>
        <strain evidence="1">RSA 2271</strain>
    </source>
</reference>
<dbReference type="EMBL" id="JAMZIH010003422">
    <property type="protein sequence ID" value="KAJ1676830.1"/>
    <property type="molecule type" value="Genomic_DNA"/>
</dbReference>
<comment type="caution">
    <text evidence="1">The sequence shown here is derived from an EMBL/GenBank/DDBJ whole genome shotgun (WGS) entry which is preliminary data.</text>
</comment>
<protein>
    <submittedName>
        <fullName evidence="1">Uncharacterized protein</fullName>
    </submittedName>
</protein>
<organism evidence="1 2">
    <name type="scientific">Spiromyces aspiralis</name>
    <dbReference type="NCBI Taxonomy" id="68401"/>
    <lineage>
        <taxon>Eukaryota</taxon>
        <taxon>Fungi</taxon>
        <taxon>Fungi incertae sedis</taxon>
        <taxon>Zoopagomycota</taxon>
        <taxon>Kickxellomycotina</taxon>
        <taxon>Kickxellomycetes</taxon>
        <taxon>Kickxellales</taxon>
        <taxon>Kickxellaceae</taxon>
        <taxon>Spiromyces</taxon>
    </lineage>
</organism>
<evidence type="ECO:0000313" key="1">
    <source>
        <dbReference type="EMBL" id="KAJ1676830.1"/>
    </source>
</evidence>
<dbReference type="Proteomes" id="UP001145114">
    <property type="component" value="Unassembled WGS sequence"/>
</dbReference>